<keyword evidence="2" id="KW-1185">Reference proteome</keyword>
<proteinExistence type="predicted"/>
<sequence>MTLQKKLQINIVMSNYNQRSSSYSSGHDYIFLDNLASSSYSNYFRSDLKNLKIKTSNGTECQVVYIPSYGSQGAAILARVSVGQISQNTKLLLDVHDTGTAFASTLSTGNEVLMFDANNDTYSQFFMNYSGLSSNNDSTDGGQFLRARFVPNLEGTSPTDLFTTFASGQPLANNRVVVARFKYINGNVFVNDNATYHGSTIGGIMMQIDGTLSPDESNVKATVNYWGGEKDYCMFTGAKTLVLASSFDAYNQGSDEEGNWKQYHFHNRVGTGTSNTSDYIEGFSRNNPTKIYLGCFKMIIDYDVNSTIGHGRGYPTGLEHTEKMDVIACLLDEGERTYVNDEHTAWICSNQCAVGDMVTLDMSSTMEHTIVRKAQAGELAFGYLLGKVQVKTSGLTLVAVAVLGDVFRLKLKRPVAEDILPNTRIYIDSAGECNPVEGHDLRLLSIVNLQNNEDTDYIRVYRQMSEVEMYRESQNCIDLGDCSFEQDEITHVVNMIVPSESNIMAQANYVKDADGVTYCELPDVAIVNNVRFVWEDNKLYMEWEGCDDGQNVYFI</sequence>
<protein>
    <submittedName>
        <fullName evidence="1">Uncharacterized protein</fullName>
    </submittedName>
</protein>
<name>A0A3N5C014_9EURY</name>
<comment type="caution">
    <text evidence="1">The sequence shown here is derived from an EMBL/GenBank/DDBJ whole genome shotgun (WGS) entry which is preliminary data.</text>
</comment>
<gene>
    <name evidence="1" type="ORF">EDC42_0782</name>
</gene>
<reference evidence="1 2" key="1">
    <citation type="submission" date="2018-11" db="EMBL/GenBank/DDBJ databases">
        <title>Genomic Encyclopedia of Type Strains, Phase IV (KMG-IV): sequencing the most valuable type-strain genomes for metagenomic binning, comparative biology and taxonomic classification.</title>
        <authorList>
            <person name="Goeker M."/>
        </authorList>
    </citation>
    <scope>NUCLEOTIDE SEQUENCE [LARGE SCALE GENOMIC DNA]</scope>
    <source>
        <strain evidence="1 2">DSM 11977</strain>
    </source>
</reference>
<organism evidence="1 2">
    <name type="scientific">Methanobrevibacter gottschalkii DSM 11977</name>
    <dbReference type="NCBI Taxonomy" id="1122229"/>
    <lineage>
        <taxon>Archaea</taxon>
        <taxon>Methanobacteriati</taxon>
        <taxon>Methanobacteriota</taxon>
        <taxon>Methanomada group</taxon>
        <taxon>Methanobacteria</taxon>
        <taxon>Methanobacteriales</taxon>
        <taxon>Methanobacteriaceae</taxon>
        <taxon>Methanobrevibacter</taxon>
    </lineage>
</organism>
<dbReference type="Proteomes" id="UP000271783">
    <property type="component" value="Unassembled WGS sequence"/>
</dbReference>
<evidence type="ECO:0000313" key="2">
    <source>
        <dbReference type="Proteomes" id="UP000271783"/>
    </source>
</evidence>
<dbReference type="RefSeq" id="WP_143741082.1">
    <property type="nucleotide sequence ID" value="NZ_RKRG01000002.1"/>
</dbReference>
<accession>A0A3N5C014</accession>
<dbReference type="EMBL" id="RKRG01000002">
    <property type="protein sequence ID" value="RPF51455.1"/>
    <property type="molecule type" value="Genomic_DNA"/>
</dbReference>
<dbReference type="AlphaFoldDB" id="A0A3N5C014"/>
<evidence type="ECO:0000313" key="1">
    <source>
        <dbReference type="EMBL" id="RPF51455.1"/>
    </source>
</evidence>